<dbReference type="RefSeq" id="WP_004768426.1">
    <property type="nucleotide sequence ID" value="NZ_AKWH02000012.1"/>
</dbReference>
<gene>
    <name evidence="2" type="ORF">LEP1GSC131_0516</name>
</gene>
<keyword evidence="1" id="KW-1133">Transmembrane helix</keyword>
<evidence type="ECO:0000313" key="2">
    <source>
        <dbReference type="EMBL" id="EKO53134.1"/>
    </source>
</evidence>
<accession>A0A828Y707</accession>
<protein>
    <recommendedName>
        <fullName evidence="4">Chain length determinant protein</fullName>
    </recommendedName>
</protein>
<reference evidence="2" key="1">
    <citation type="submission" date="2012-10" db="EMBL/GenBank/DDBJ databases">
        <authorList>
            <person name="Harkins D.M."/>
            <person name="Durkin A.S."/>
            <person name="Brinkac L.M."/>
            <person name="Selengut J.D."/>
            <person name="Sanka R."/>
            <person name="DePew J."/>
            <person name="Purushe J."/>
            <person name="Picardeau M."/>
            <person name="Werts C."/>
            <person name="Goarant C."/>
            <person name="Vinetz J.M."/>
            <person name="Sutton G.G."/>
            <person name="Nelson W.C."/>
            <person name="Fouts D.E."/>
        </authorList>
    </citation>
    <scope>NUCLEOTIDE SEQUENCE [LARGE SCALE GENOMIC DNA]</scope>
    <source>
        <strain evidence="2">200802841</strain>
    </source>
</reference>
<evidence type="ECO:0008006" key="4">
    <source>
        <dbReference type="Google" id="ProtNLM"/>
    </source>
</evidence>
<feature type="transmembrane region" description="Helical" evidence="1">
    <location>
        <begin position="192"/>
        <end position="217"/>
    </location>
</feature>
<name>A0A828Y707_9LEPT</name>
<keyword evidence="1" id="KW-0812">Transmembrane</keyword>
<dbReference type="Proteomes" id="UP000006339">
    <property type="component" value="Unassembled WGS sequence"/>
</dbReference>
<feature type="transmembrane region" description="Helical" evidence="1">
    <location>
        <begin position="26"/>
        <end position="44"/>
    </location>
</feature>
<comment type="caution">
    <text evidence="2">The sequence shown here is derived from an EMBL/GenBank/DDBJ whole genome shotgun (WGS) entry which is preliminary data.</text>
</comment>
<sequence>MKEEDFKQEAGITVLDFVVLIIRRKILFLSAFIFIFVIACFYALRQKNHDSTKINFEYKSIFSLGVIGKNEFGMVQYVETPQTVLEKLNSIHIPQMYEARSKAGQKSVSVSVSQPSNTNLIILTSNGGSEDEPEVQKVHKEILENLYQLHRAQVNHVYLLNGIRSLGNIPASQIDAIAIKSPLPVPVAKNPVIIVGAGIVFGLIAGCFFVICFEFFLSVRRKLKEPR</sequence>
<evidence type="ECO:0000256" key="1">
    <source>
        <dbReference type="SAM" id="Phobius"/>
    </source>
</evidence>
<keyword evidence="3" id="KW-1185">Reference proteome</keyword>
<dbReference type="EMBL" id="AKWH02000012">
    <property type="protein sequence ID" value="EKO53134.1"/>
    <property type="molecule type" value="Genomic_DNA"/>
</dbReference>
<proteinExistence type="predicted"/>
<dbReference type="AlphaFoldDB" id="A0A828Y707"/>
<keyword evidence="1" id="KW-0472">Membrane</keyword>
<evidence type="ECO:0000313" key="3">
    <source>
        <dbReference type="Proteomes" id="UP000006339"/>
    </source>
</evidence>
<organism evidence="2 3">
    <name type="scientific">Leptospira kirschneri str. 200802841</name>
    <dbReference type="NCBI Taxonomy" id="1193047"/>
    <lineage>
        <taxon>Bacteria</taxon>
        <taxon>Pseudomonadati</taxon>
        <taxon>Spirochaetota</taxon>
        <taxon>Spirochaetia</taxon>
        <taxon>Leptospirales</taxon>
        <taxon>Leptospiraceae</taxon>
        <taxon>Leptospira</taxon>
    </lineage>
</organism>